<feature type="region of interest" description="Disordered" evidence="10">
    <location>
        <begin position="522"/>
        <end position="659"/>
    </location>
</feature>
<evidence type="ECO:0000256" key="3">
    <source>
        <dbReference type="ARBA" id="ARBA00022553"/>
    </source>
</evidence>
<feature type="compositionally biased region" description="Basic and acidic residues" evidence="10">
    <location>
        <begin position="3439"/>
        <end position="3456"/>
    </location>
</feature>
<dbReference type="Gene3D" id="3.30.70.330">
    <property type="match status" value="4"/>
</dbReference>
<feature type="compositionally biased region" description="Basic and acidic residues" evidence="10">
    <location>
        <begin position="2248"/>
        <end position="2262"/>
    </location>
</feature>
<feature type="compositionally biased region" description="Polar residues" evidence="10">
    <location>
        <begin position="1737"/>
        <end position="1779"/>
    </location>
</feature>
<feature type="compositionally biased region" description="Basic and acidic residues" evidence="10">
    <location>
        <begin position="2229"/>
        <end position="2239"/>
    </location>
</feature>
<feature type="compositionally biased region" description="Low complexity" evidence="10">
    <location>
        <begin position="173"/>
        <end position="213"/>
    </location>
</feature>
<feature type="region of interest" description="Disordered" evidence="10">
    <location>
        <begin position="2996"/>
        <end position="3024"/>
    </location>
</feature>
<feature type="region of interest" description="Disordered" evidence="10">
    <location>
        <begin position="3824"/>
        <end position="3871"/>
    </location>
</feature>
<name>A0AAN8JEW7_PATCE</name>
<feature type="compositionally biased region" description="Polar residues" evidence="10">
    <location>
        <begin position="1832"/>
        <end position="1843"/>
    </location>
</feature>
<feature type="compositionally biased region" description="Basic and acidic residues" evidence="10">
    <location>
        <begin position="4105"/>
        <end position="4120"/>
    </location>
</feature>
<feature type="region of interest" description="Disordered" evidence="10">
    <location>
        <begin position="81"/>
        <end position="258"/>
    </location>
</feature>
<sequence length="4799" mass="535336">MVRGTRYLLVRNLPEKSTEESIINHFQRYGKIQSVRVHNGKENEGGATVAFMDIKSAAKAHNAENNIDGSVVQTEYCEGTATGSVVTRTREPERGTYHATTPRSSSSTTTATFSNWQKGQDENSRHEAESGELPPPTNFSTESEFNRSRPREKKYGKFNQNRQSDGLETSANRSKSGSRSPRSRSHSSSSDSSSSDSTATPSQSRSRASSPNSMRPPGQKKSPGQLPTKEKELKYVEKAASEAGSTSTQPTNSEKRPVGICVTKLPTRSSDTSLRDGLFHEYKKHGKVTSVQVISDDGERYAIVSFRKPEDASKAMEASQDKMFFGTKIHVIPHEGIEVDDADFRPIETELDEYHPKSTRTLFVGNLEKDTSIQELVDKFKPFGEIIDVDIKRQGAASAYAFVQYADILSVVKSLRSMEGEHIGANKIKLGFGKSMPTNCIWLDNIGENVGDNFLLRVFSRYGEVNYSVIDRVKGRSLVYFTNMDNAIHAVSDMKNRSVGGKKIQIDFASRECQNKFFDKMESSGQLRAGERPDERGRGGPTVHRTQSRDYENFSDDSRSSYSQSQTFTNNRSQTFFRGSRSSSRGTRFRSTGEASTFTEEYPSRRASRHSDEYSNSGDYYKADDTYEQELREYDRSRRERRERGTSSPRRDERHLSISFDDRSHRSRDVSLDRYDDRNKEHYDHYRDSDSAGSERNSYHSDSKYHSRSAEDKNYSHRKYVNDKGRCHDLDVIGDGDDGSRSQSPSSFHSPSRTPIPRRSSTPPTPTEAEPPMYRSSYYGDSDYKRKSRLDKPTEFVQHPVQGETVTKSLHSVVCKPVTEVQKQDKSATRKRSYGEAMLSKDTLRSDYKIPRKIDSTISSLVTKTSNSQERSRIEKKLYHTDKKLEKAKYAKHEKLLLPTEAGFMLSSSPGSSGSRPDSENGSMGESDLLKLTQEKKALLQKLEQLEDGGSTSDNESNEDVRNVIARNQKSALSKTLFLKDNLKQTRTEDKKIDSSKSYRRQMEKLRKLQNPSAKTPESSVKINFNGDESDTEEYADDSPKEISPEFRQTKRRKYDKEGESVVKSRPYRRKGSALSSDEEMESSNQKKSDSYAGRLHRIDTNSVLKLISDTDEIQNKAKVQDSKHETNDHPVPNLLSPMCSRSAQSPDREPVSAAFAKPSDYSRAHLHINIGQDTNKSGDIASPMSPPIGGEKHSLNSVNQDVNTNNSEDMVVPTDPRLDEKRLGSDSRYANRLSCNSVDESNKDTCAKGDDSLSDSSIDEPKIPGELSISERIRLLDAQLDKAPDPPAIAVSSLASTLTPTPTISSNIYTKFKIKKRGEASANSANSSNSDKSEPSDIMKMVLSRRGGSILDQDSQRLEERKSTPPGMQFRTKAAAKEISIPTTAGYWQGQMGGMRFQPAHSTGLESPSQSLQSDNLAHNMTSVMAAANPLVVQQGQMSLSPGSQFSASSSPFHPSQSPQFHTQQLANQFSLPGNQLSPGNTFSNINPTLPVSQQSTIQPESTSAPPYSLTSSVQYPVSNNPSQMTSQHPIYSEPSSASEVPSSPLVDQTSSSHLTLPAQYGSLPTGLTKQNNSPGAVQPVFGSQMGFPQPIRPEAMKPAGLFNRRPSDFVASIQIPLGMQESSEGFAALPHRSDSMPLTDNVSSSSSPAFADRKEYTLKSQPPVLKKETNLTEIPITAPQIFPKSPGMNRFKTEDDRLGKSQTTQIGFQQSLRPEVMKPSGLFSRRPSDAVASVQIPSGFNSDVTSNMQKRMDSSSNCSTLSTQGTPDKNLFDSKSQPPVLKKEVDNLETTFGAPAQLPPAEPQSISSTTIIKPSSMNRSKSEDDRPQKNSRLSTSHNSSFDLFEKKIEIFHEKKSDLKKHQDNKDHVKKDKTEGKTDDKNAHSKNTSPDKKSKSKDGDKKDSDKKHEKDKSRHHSGSKDKTSKEKEGSSSKDKSKSSKSKEDKKEHASSSDKGKSQEVKKKDKKPDDKKHEDKDKKHEDKDKKHEDKDKKHDDKEKKHEDKDKKHEDKDKKHEDKDKKHEDKDKKHEDKDKKHEDKDKKHDDKDKKHDDKDKKHEDKDKKHEDKDKKHEDKEKKHEDKDKKHDDKKPDKKEKVKHQDPKTPKGKTDSSEGSKSEKTSSKSTESKADSKSEKTSKDQKDHKKHSSHSKDKSGKEAKDGKSKGKEDKNKEMGSKEKEKEKKKKEKERAEKHAKEKEKAKEKEPEIPYEIPPELLPFISMYDKVKRGRKRDEHEEANKKVKDKRKKEHFGLSDDSDFSKEMSDSDSATSPGIMSDDEKPKEKAKKKRPAKIIDSFSSDDDDMPYKVKRKKKPKTASIKNRKIFDSSSESDKTMDYQTEGSEDEYVPNKRKKSPAKKRKSREESSEIDLHDGGDNKTNRFVSSEMSVTEPETMDEGEKKDAGKSDKEKKGKKKKDKDDVSKEIKQKSKSIDAPMEVDQKVKHEPVKTKAEFKKVESFEEKNKKSESKKSTKDHKKSSKTKAEDKEKSDDSKSEHKEEKNELSVKNKKDELVKRDSSHKLENQKLPKPDVKKTDSKKDEDKKNNSHKSKEEKELKKEVKSEASKESKIEQSKDIKTESKDKSKSDKKKKKHGKSTKSIDIQDCDLDDKITEVEEPKSDYLNKLFDSEIKKEKVFEDSNKNDSRYHSLSETKQSKSDSNKSEMKVKTKAEMKDYVKHDIKVKSEKKDGDKNQKHDRNKSDGKTKSENKGVKQEKTKNKVDAKKSSKSVKEIDTSFKDVKHDEEKMDAQESDIINHNDISEIDQPSQPKKAKISADLKAQEDNLFSKFGPASEIYSSQDEDSENEDRQSSKKMKKKKTKKHKKGEKSAQNKNVIEELKEDTKKCDTKNKDPEVTDSNHKKEKKKGKKKTKEKIEEKIDTSSKSQPISKPKSKPVDPFDFDAFDRSESNDSLPTRLDVKSFPHVAEQIDKLDKHETMSESTTEEAIDSVGEKLNDSEDEKCPDSPKLDDAPAEPPKPPEKPEGLFDKFFEAVHMKKMKNILFDKKPEPAQSAKEPVKEMVEDTAADTSKDLSKDICSVIKSPVQNEQSSAVASPVTTSSSSPVTKLSPKIASSANITDSMSPTKISLSCLSPLNETIPSLISPLKSPITMISPSRHPGPISSTKPVTSPNKSSHSIPSSPGKSPQHSGISPQKASVTTCLSPIRPAADNVPVKGEISSPKLTVLQTSTSPVKIPVLTPSKPVNPLKSSLIIPDIDSSLKPSIPVDVSTAQDLETPFMDEIDSDEREKAVQEASDEAARAVESLLQESSDPDPFGFSAQEIDNQRSFPDPTPHSQTPVEELVFPDVNFSDTIATVSADEPKKQSPVKSVMNRRRSKGSKGSKDDSDTAPEMAVPDVNPNPISEDLLEPESELKIDFDHINSESDNIPNDTGSHNQSANNLSSGLDDSFSSNPDESRTTRYQRESRANRGKGKASRRGRGAITRKPGIERLPVKDSQPEKERPQFGSPVRTDPISIFETSLKEDSDSLVIDEDNQNSVFESFQKELETPTLDAEKSDSGSYKDQRPTRKRKPTNYKDIHAGTVPNTSQSPRTTRAGASPRAVPNVAAPVTSPRTRASASSPRAQRSGMAAKPVSSPRGQKSPKYSDIVSPVVKLEIIDISKSKKREEAKKNIFGKDLSVKDENVHNVPEEKLRTTAFEDWKNSQSLIPEKPNVSKENVYEFEESEDFNTNPCTSLRLRNKKKPVNELESQPVTLKPEEPIVVSQPNLTQLVPKDPLHTVNMEIHPSETANAQAYGSDDSSASMSNVERIIHAVSKGIFGSAEKSDDEDDDEPKLHIAIGGASSPPVSTKSEAENMYNSQFITSGMDFLDKTPPRMDSGFTSPPTEAAPKPEVSAESGALGPTHPVIKSSPESQPQQPWPLTSVQTLPFQPMLTTVDMTLTATTSVSTSSPSPTCVITSNVPERTVSQPLGPAPALIPSAPAIKTSQVTTVQSTQSSPVQKTAPSIVATSSHGTVSSRSMPSPHLLQHKTWNVPVQPILTPPPPQMSPNTSMQPQRPQSVQLPVQHAQPENIVQRSPSVHSYPAHIQLQMQQQHMQIQQQHLQQFVQHQKQLQQHQQQQQQQQKLQQQQQQLQQQQHQQQQQQQKAHQQESSISRDHKEPKRSTEKGRLASQSNTNVSPYPFPAHSGHRQPTAPGFIMQRPVFPNDGPRHGIPIEHPRPGVTGELPKHGLPGESAVHNVPGHHRDERHRPSVPTSRSDLVHQLPPHSERPALSDRSRHPSGDHLKHMEQSRHHSIPPEPSRHQAVMGRIEQRPTHTSSPMDISRGMMQPNMVPTSAHQQRKTSSTPDGASMKMIPPTSNTNTLYAGVVAGQPISLSPKSASPVGQAIERIQNPGRPVDHHGIPHHVKHQQGNFPEGHLIRSGKEPESPRPVSIHGDVRGSREMMFMSQSHQHRAAIIQQQEAAAAAALKSGQMPEQAHRIQTSSPSPHPIMTREQIISHAQQQQSPLNLAETESRSSREKAPSRNATHSFNYPGNGKHLQPVSNQIDGRLPQSKAFLPGFPPRGIPQSVPQLYGVEMPGFSPHGPFSVRLPVDPHAVYQGGVHREQFRDIVPLHHSPFPQQILSPHPGYPLDTHAVPTVVGRAEESSPHGHRQESPIVRAEMMRPGIPRESPKGSGNVFHRYPVMWQGPLALKNDSSFVQMHFVAGNQELVKLTLPQLSTVDQVPLRIAQRMRMEQTQLEGVSKRMQMDSDYCLLLAVPCGRDHIDVAQQTKGLTEGFIQYLQLKQAAGIVNIPMPGSQQPAYVVHIFPPCEFSHDAVARANPVLFENIRDMPHVVIIIVHCDASHA</sequence>
<feature type="compositionally biased region" description="Basic residues" evidence="10">
    <location>
        <begin position="2582"/>
        <end position="2592"/>
    </location>
</feature>
<feature type="compositionally biased region" description="Basic residues" evidence="10">
    <location>
        <begin position="3324"/>
        <end position="3333"/>
    </location>
</feature>
<feature type="compositionally biased region" description="Basic and acidic residues" evidence="10">
    <location>
        <begin position="2604"/>
        <end position="2755"/>
    </location>
</feature>
<feature type="compositionally biased region" description="Basic and acidic residues" evidence="10">
    <location>
        <begin position="2186"/>
        <end position="2205"/>
    </location>
</feature>
<dbReference type="CDD" id="cd12349">
    <property type="entry name" value="RRM2_SHARP"/>
    <property type="match status" value="1"/>
</dbReference>
<dbReference type="PROSITE" id="PS50917">
    <property type="entry name" value="SPOC"/>
    <property type="match status" value="1"/>
</dbReference>
<feature type="region of interest" description="Disordered" evidence="10">
    <location>
        <begin position="4090"/>
        <end position="4257"/>
    </location>
</feature>
<feature type="compositionally biased region" description="Polar residues" evidence="10">
    <location>
        <begin position="3536"/>
        <end position="3545"/>
    </location>
</feature>
<feature type="compositionally biased region" description="Polar residues" evidence="10">
    <location>
        <begin position="1567"/>
        <end position="1576"/>
    </location>
</feature>
<feature type="compositionally biased region" description="Basic and acidic residues" evidence="10">
    <location>
        <begin position="681"/>
        <end position="690"/>
    </location>
</feature>
<feature type="region of interest" description="Disordered" evidence="10">
    <location>
        <begin position="904"/>
        <end position="926"/>
    </location>
</feature>
<dbReference type="InterPro" id="IPR016194">
    <property type="entry name" value="SPOC-like_C_dom_sf"/>
</dbReference>
<keyword evidence="4 9" id="KW-0694">RNA-binding</keyword>
<feature type="compositionally biased region" description="Basic residues" evidence="10">
    <location>
        <begin position="2347"/>
        <end position="2358"/>
    </location>
</feature>
<feature type="region of interest" description="Disordered" evidence="10">
    <location>
        <begin position="1348"/>
        <end position="1367"/>
    </location>
</feature>
<keyword evidence="5" id="KW-0805">Transcription regulation</keyword>
<keyword evidence="8" id="KW-0539">Nucleus</keyword>
<dbReference type="Gene3D" id="2.40.290.10">
    <property type="match status" value="1"/>
</dbReference>
<evidence type="ECO:0000313" key="13">
    <source>
        <dbReference type="EMBL" id="KAK6176222.1"/>
    </source>
</evidence>
<feature type="compositionally biased region" description="Low complexity" evidence="10">
    <location>
        <begin position="907"/>
        <end position="916"/>
    </location>
</feature>
<feature type="compositionally biased region" description="Basic and acidic residues" evidence="10">
    <location>
        <begin position="2414"/>
        <end position="2428"/>
    </location>
</feature>
<feature type="region of interest" description="Disordered" evidence="10">
    <location>
        <begin position="941"/>
        <end position="966"/>
    </location>
</feature>
<dbReference type="InterPro" id="IPR035979">
    <property type="entry name" value="RBD_domain_sf"/>
</dbReference>
<feature type="region of interest" description="Disordered" evidence="10">
    <location>
        <begin position="3493"/>
        <end position="3598"/>
    </location>
</feature>
<feature type="compositionally biased region" description="Basic and acidic residues" evidence="10">
    <location>
        <begin position="2478"/>
        <end position="2581"/>
    </location>
</feature>
<feature type="compositionally biased region" description="Basic and acidic residues" evidence="10">
    <location>
        <begin position="1038"/>
        <end position="1063"/>
    </location>
</feature>
<feature type="compositionally biased region" description="Basic and acidic residues" evidence="10">
    <location>
        <begin position="4464"/>
        <end position="4474"/>
    </location>
</feature>
<feature type="compositionally biased region" description="Low complexity" evidence="10">
    <location>
        <begin position="100"/>
        <end position="114"/>
    </location>
</feature>
<feature type="compositionally biased region" description="Basic and acidic residues" evidence="10">
    <location>
        <begin position="981"/>
        <end position="1007"/>
    </location>
</feature>
<feature type="compositionally biased region" description="Polar residues" evidence="10">
    <location>
        <begin position="4450"/>
        <end position="4459"/>
    </location>
</feature>
<feature type="region of interest" description="Disordered" evidence="10">
    <location>
        <begin position="3773"/>
        <end position="3802"/>
    </location>
</feature>
<dbReference type="GO" id="GO:0003723">
    <property type="term" value="F:RNA binding"/>
    <property type="evidence" value="ECO:0007669"/>
    <property type="project" value="UniProtKB-UniRule"/>
</dbReference>
<feature type="compositionally biased region" description="Low complexity" evidence="10">
    <location>
        <begin position="3043"/>
        <end position="3059"/>
    </location>
</feature>
<feature type="compositionally biased region" description="Basic and acidic residues" evidence="10">
    <location>
        <begin position="1355"/>
        <end position="1364"/>
    </location>
</feature>
<feature type="compositionally biased region" description="Polar residues" evidence="10">
    <location>
        <begin position="3959"/>
        <end position="3972"/>
    </location>
</feature>
<feature type="compositionally biased region" description="Basic and acidic residues" evidence="10">
    <location>
        <begin position="119"/>
        <end position="129"/>
    </location>
</feature>
<feature type="compositionally biased region" description="Basic residues" evidence="10">
    <location>
        <begin position="2806"/>
        <end position="2820"/>
    </location>
</feature>
<feature type="compositionally biased region" description="Basic and acidic residues" evidence="10">
    <location>
        <begin position="2944"/>
        <end position="2964"/>
    </location>
</feature>
<dbReference type="Pfam" id="PF00076">
    <property type="entry name" value="RRM_1"/>
    <property type="match status" value="4"/>
</dbReference>
<evidence type="ECO:0000259" key="12">
    <source>
        <dbReference type="PROSITE" id="PS50917"/>
    </source>
</evidence>
<evidence type="ECO:0008006" key="15">
    <source>
        <dbReference type="Google" id="ProtNLM"/>
    </source>
</evidence>
<feature type="compositionally biased region" description="Basic residues" evidence="10">
    <location>
        <begin position="2855"/>
        <end position="2866"/>
    </location>
</feature>
<feature type="region of interest" description="Disordered" evidence="10">
    <location>
        <begin position="3307"/>
        <end position="3467"/>
    </location>
</feature>
<feature type="domain" description="RRM" evidence="11">
    <location>
        <begin position="6"/>
        <end position="79"/>
    </location>
</feature>
<feature type="compositionally biased region" description="Basic and acidic residues" evidence="10">
    <location>
        <begin position="144"/>
        <end position="155"/>
    </location>
</feature>
<feature type="region of interest" description="Disordered" evidence="10">
    <location>
        <begin position="1116"/>
        <end position="1159"/>
    </location>
</feature>
<dbReference type="InterPro" id="IPR000504">
    <property type="entry name" value="RRM_dom"/>
</dbReference>
<dbReference type="InterPro" id="IPR012677">
    <property type="entry name" value="Nucleotide-bd_a/b_plait_sf"/>
</dbReference>
<dbReference type="FunFam" id="3.30.70.330:FF:000088">
    <property type="entry name" value="msx2-interacting protein-like isoform X1"/>
    <property type="match status" value="1"/>
</dbReference>
<feature type="region of interest" description="Disordered" evidence="10">
    <location>
        <begin position="3100"/>
        <end position="3153"/>
    </location>
</feature>
<feature type="region of interest" description="Disordered" evidence="10">
    <location>
        <begin position="681"/>
        <end position="786"/>
    </location>
</feature>
<feature type="compositionally biased region" description="Basic and acidic residues" evidence="10">
    <location>
        <begin position="1241"/>
        <end position="1252"/>
    </location>
</feature>
<keyword evidence="14" id="KW-1185">Reference proteome</keyword>
<evidence type="ECO:0000256" key="7">
    <source>
        <dbReference type="ARBA" id="ARBA00023163"/>
    </source>
</evidence>
<feature type="compositionally biased region" description="Basic and acidic residues" evidence="10">
    <location>
        <begin position="2435"/>
        <end position="2468"/>
    </location>
</feature>
<evidence type="ECO:0000256" key="2">
    <source>
        <dbReference type="ARBA" id="ARBA00005387"/>
    </source>
</evidence>
<feature type="compositionally biased region" description="Low complexity" evidence="10">
    <location>
        <begin position="560"/>
        <end position="593"/>
    </location>
</feature>
<feature type="compositionally biased region" description="Basic and acidic residues" evidence="10">
    <location>
        <begin position="3495"/>
        <end position="3519"/>
    </location>
</feature>
<evidence type="ECO:0000256" key="5">
    <source>
        <dbReference type="ARBA" id="ARBA00023015"/>
    </source>
</evidence>
<feature type="compositionally biased region" description="Basic and acidic residues" evidence="10">
    <location>
        <begin position="547"/>
        <end position="559"/>
    </location>
</feature>
<feature type="region of interest" description="Disordered" evidence="10">
    <location>
        <begin position="1722"/>
        <end position="1845"/>
    </location>
</feature>
<feature type="compositionally biased region" description="Polar residues" evidence="10">
    <location>
        <begin position="158"/>
        <end position="172"/>
    </location>
</feature>
<evidence type="ECO:0000256" key="8">
    <source>
        <dbReference type="ARBA" id="ARBA00023242"/>
    </source>
</evidence>
<dbReference type="CDD" id="cd21543">
    <property type="entry name" value="SPOC_SHARP"/>
    <property type="match status" value="1"/>
</dbReference>
<feature type="region of interest" description="Disordered" evidence="10">
    <location>
        <begin position="1857"/>
        <end position="2979"/>
    </location>
</feature>
<feature type="compositionally biased region" description="Acidic residues" evidence="10">
    <location>
        <begin position="1028"/>
        <end position="1037"/>
    </location>
</feature>
<dbReference type="SUPFAM" id="SSF100939">
    <property type="entry name" value="SPOC domain-like"/>
    <property type="match status" value="1"/>
</dbReference>
<feature type="region of interest" description="Disordered" evidence="10">
    <location>
        <begin position="1439"/>
        <end position="1576"/>
    </location>
</feature>
<accession>A0AAN8JEW7</accession>
<feature type="region of interest" description="Disordered" evidence="10">
    <location>
        <begin position="3039"/>
        <end position="3061"/>
    </location>
</feature>
<feature type="compositionally biased region" description="Basic and acidic residues" evidence="10">
    <location>
        <begin position="3364"/>
        <end position="3375"/>
    </location>
</feature>
<feature type="region of interest" description="Disordered" evidence="10">
    <location>
        <begin position="4286"/>
        <end position="4307"/>
    </location>
</feature>
<feature type="compositionally biased region" description="Polar residues" evidence="10">
    <location>
        <begin position="3274"/>
        <end position="3291"/>
    </location>
</feature>
<dbReference type="SMART" id="SM00360">
    <property type="entry name" value="RRM"/>
    <property type="match status" value="4"/>
</dbReference>
<feature type="compositionally biased region" description="Low complexity" evidence="10">
    <location>
        <begin position="1440"/>
        <end position="1462"/>
    </location>
</feature>
<evidence type="ECO:0000259" key="11">
    <source>
        <dbReference type="PROSITE" id="PS50102"/>
    </source>
</evidence>
<dbReference type="InterPro" id="IPR010912">
    <property type="entry name" value="SPOC_met"/>
</dbReference>
<dbReference type="GO" id="GO:0005634">
    <property type="term" value="C:nucleus"/>
    <property type="evidence" value="ECO:0007669"/>
    <property type="project" value="UniProtKB-SubCell"/>
</dbReference>
<feature type="compositionally biased region" description="Basic residues" evidence="10">
    <location>
        <begin position="3421"/>
        <end position="3432"/>
    </location>
</feature>
<feature type="compositionally biased region" description="Basic and acidic residues" evidence="10">
    <location>
        <begin position="621"/>
        <end position="659"/>
    </location>
</feature>
<feature type="compositionally biased region" description="Basic and acidic residues" evidence="10">
    <location>
        <begin position="4218"/>
        <end position="4243"/>
    </location>
</feature>
<feature type="region of interest" description="Disordered" evidence="10">
    <location>
        <begin position="978"/>
        <end position="1099"/>
    </location>
</feature>
<evidence type="ECO:0000256" key="9">
    <source>
        <dbReference type="PROSITE-ProRule" id="PRU00176"/>
    </source>
</evidence>
<evidence type="ECO:0000256" key="4">
    <source>
        <dbReference type="ARBA" id="ARBA00022884"/>
    </source>
</evidence>
<evidence type="ECO:0000256" key="10">
    <source>
        <dbReference type="SAM" id="MobiDB-lite"/>
    </source>
</evidence>
<dbReference type="PANTHER" id="PTHR23189">
    <property type="entry name" value="RNA RECOGNITION MOTIF-CONTAINING"/>
    <property type="match status" value="1"/>
</dbReference>
<feature type="compositionally biased region" description="Polar residues" evidence="10">
    <location>
        <begin position="243"/>
        <end position="252"/>
    </location>
</feature>
<feature type="region of interest" description="Disordered" evidence="10">
    <location>
        <begin position="1172"/>
        <end position="1226"/>
    </location>
</feature>
<evidence type="ECO:0000256" key="1">
    <source>
        <dbReference type="ARBA" id="ARBA00004123"/>
    </source>
</evidence>
<feature type="compositionally biased region" description="Low complexity" evidence="10">
    <location>
        <begin position="3563"/>
        <end position="3579"/>
    </location>
</feature>
<feature type="compositionally biased region" description="Basic and acidic residues" evidence="10">
    <location>
        <begin position="1217"/>
        <end position="1226"/>
    </location>
</feature>
<gene>
    <name evidence="13" type="ORF">SNE40_014546</name>
</gene>
<dbReference type="SUPFAM" id="SSF54928">
    <property type="entry name" value="RNA-binding domain, RBD"/>
    <property type="match status" value="2"/>
</dbReference>
<feature type="region of interest" description="Disordered" evidence="10">
    <location>
        <begin position="1239"/>
        <end position="1264"/>
    </location>
</feature>
<proteinExistence type="inferred from homology"/>
<dbReference type="EMBL" id="JAZGQO010000010">
    <property type="protein sequence ID" value="KAK6176222.1"/>
    <property type="molecule type" value="Genomic_DNA"/>
</dbReference>
<comment type="caution">
    <text evidence="13">The sequence shown here is derived from an EMBL/GenBank/DDBJ whole genome shotgun (WGS) entry which is preliminary data.</text>
</comment>
<feature type="compositionally biased region" description="Basic and acidic residues" evidence="10">
    <location>
        <begin position="2394"/>
        <end position="2407"/>
    </location>
</feature>
<feature type="compositionally biased region" description="Polar residues" evidence="10">
    <location>
        <begin position="1196"/>
        <end position="1209"/>
    </location>
</feature>
<feature type="compositionally biased region" description="Low complexity" evidence="10">
    <location>
        <begin position="3123"/>
        <end position="3139"/>
    </location>
</feature>
<dbReference type="FunFam" id="2.40.290.10:FF:000002">
    <property type="entry name" value="Spen family transcriptional repressor"/>
    <property type="match status" value="1"/>
</dbReference>
<feature type="domain" description="RRM" evidence="11">
    <location>
        <begin position="439"/>
        <end position="511"/>
    </location>
</feature>
<feature type="compositionally biased region" description="Basic and acidic residues" evidence="10">
    <location>
        <begin position="2359"/>
        <end position="2376"/>
    </location>
</feature>
<feature type="compositionally biased region" description="Basic and acidic residues" evidence="10">
    <location>
        <begin position="697"/>
        <end position="731"/>
    </location>
</feature>
<evidence type="ECO:0000256" key="6">
    <source>
        <dbReference type="ARBA" id="ARBA00023054"/>
    </source>
</evidence>
<feature type="region of interest" description="Disordered" evidence="10">
    <location>
        <begin position="3943"/>
        <end position="4017"/>
    </location>
</feature>
<dbReference type="PROSITE" id="PS50102">
    <property type="entry name" value="RRM"/>
    <property type="match status" value="4"/>
</dbReference>
<feature type="compositionally biased region" description="Basic and acidic residues" evidence="10">
    <location>
        <begin position="1857"/>
        <end position="2141"/>
    </location>
</feature>
<feature type="compositionally biased region" description="Polar residues" evidence="10">
    <location>
        <begin position="4286"/>
        <end position="4299"/>
    </location>
</feature>
<feature type="compositionally biased region" description="Basic and acidic residues" evidence="10">
    <location>
        <begin position="529"/>
        <end position="538"/>
    </location>
</feature>
<dbReference type="Proteomes" id="UP001347796">
    <property type="component" value="Unassembled WGS sequence"/>
</dbReference>
<feature type="compositionally biased region" description="Polar residues" evidence="10">
    <location>
        <begin position="3140"/>
        <end position="3153"/>
    </location>
</feature>
<feature type="compositionally biased region" description="Basic and acidic residues" evidence="10">
    <location>
        <begin position="3407"/>
        <end position="3420"/>
    </location>
</feature>
<evidence type="ECO:0000313" key="14">
    <source>
        <dbReference type="Proteomes" id="UP001347796"/>
    </source>
</evidence>
<feature type="compositionally biased region" description="Basic and acidic residues" evidence="10">
    <location>
        <begin position="228"/>
        <end position="240"/>
    </location>
</feature>
<feature type="domain" description="RRM" evidence="11">
    <location>
        <begin position="258"/>
        <end position="344"/>
    </location>
</feature>
<keyword evidence="6" id="KW-0175">Coiled coil</keyword>
<comment type="subcellular location">
    <subcellularLocation>
        <location evidence="1">Nucleus</location>
    </subcellularLocation>
</comment>
<feature type="domain" description="RRM" evidence="11">
    <location>
        <begin position="360"/>
        <end position="435"/>
    </location>
</feature>
<feature type="compositionally biased region" description="Polar residues" evidence="10">
    <location>
        <begin position="1463"/>
        <end position="1531"/>
    </location>
</feature>
<keyword evidence="7" id="KW-0804">Transcription</keyword>
<protein>
    <recommendedName>
        <fullName evidence="15">Msx2-interacting protein</fullName>
    </recommendedName>
</protein>
<feature type="compositionally biased region" description="Polar residues" evidence="10">
    <location>
        <begin position="3376"/>
        <end position="3406"/>
    </location>
</feature>
<feature type="region of interest" description="Disordered" evidence="10">
    <location>
        <begin position="4450"/>
        <end position="4488"/>
    </location>
</feature>
<feature type="compositionally biased region" description="Low complexity" evidence="10">
    <location>
        <begin position="741"/>
        <end position="762"/>
    </location>
</feature>
<feature type="compositionally biased region" description="Polar residues" evidence="10">
    <location>
        <begin position="1010"/>
        <end position="1023"/>
    </location>
</feature>
<feature type="compositionally biased region" description="Basic and acidic residues" evidence="10">
    <location>
        <begin position="2911"/>
        <end position="2932"/>
    </location>
</feature>
<feature type="compositionally biased region" description="Polar residues" evidence="10">
    <location>
        <begin position="4001"/>
        <end position="4014"/>
    </location>
</feature>
<feature type="compositionally biased region" description="Basic and acidic residues" evidence="10">
    <location>
        <begin position="1116"/>
        <end position="1129"/>
    </location>
</feature>
<organism evidence="13 14">
    <name type="scientific">Patella caerulea</name>
    <name type="common">Rayed Mediterranean limpet</name>
    <dbReference type="NCBI Taxonomy" id="87958"/>
    <lineage>
        <taxon>Eukaryota</taxon>
        <taxon>Metazoa</taxon>
        <taxon>Spiralia</taxon>
        <taxon>Lophotrochozoa</taxon>
        <taxon>Mollusca</taxon>
        <taxon>Gastropoda</taxon>
        <taxon>Patellogastropoda</taxon>
        <taxon>Patelloidea</taxon>
        <taxon>Patellidae</taxon>
        <taxon>Patella</taxon>
    </lineage>
</organism>
<dbReference type="InterPro" id="IPR034173">
    <property type="entry name" value="SHARP_RRM2"/>
</dbReference>
<comment type="similarity">
    <text evidence="2">Belongs to the RRM Spen family.</text>
</comment>
<feature type="compositionally biased region" description="Low complexity" evidence="10">
    <location>
        <begin position="1534"/>
        <end position="1546"/>
    </location>
</feature>
<reference evidence="13 14" key="1">
    <citation type="submission" date="2024-01" db="EMBL/GenBank/DDBJ databases">
        <title>The genome of the rayed Mediterranean limpet Patella caerulea (Linnaeus, 1758).</title>
        <authorList>
            <person name="Anh-Thu Weber A."/>
            <person name="Halstead-Nussloch G."/>
        </authorList>
    </citation>
    <scope>NUCLEOTIDE SEQUENCE [LARGE SCALE GENOMIC DNA]</scope>
    <source>
        <strain evidence="13">AATW-2023a</strain>
        <tissue evidence="13">Whole specimen</tissue>
    </source>
</reference>
<feature type="compositionally biased region" description="Basic and acidic residues" evidence="10">
    <location>
        <begin position="2821"/>
        <end position="2854"/>
    </location>
</feature>
<feature type="compositionally biased region" description="Low complexity" evidence="10">
    <location>
        <begin position="3943"/>
        <end position="3952"/>
    </location>
</feature>
<feature type="domain" description="SPOC" evidence="12">
    <location>
        <begin position="4627"/>
        <end position="4795"/>
    </location>
</feature>
<feature type="compositionally biased region" description="Basic and acidic residues" evidence="10">
    <location>
        <begin position="2148"/>
        <end position="2179"/>
    </location>
</feature>
<feature type="region of interest" description="Disordered" evidence="10">
    <location>
        <begin position="3234"/>
        <end position="3291"/>
    </location>
</feature>
<feature type="compositionally biased region" description="Basic and acidic residues" evidence="10">
    <location>
        <begin position="4159"/>
        <end position="4170"/>
    </location>
</feature>
<keyword evidence="3" id="KW-0597">Phosphoprotein</keyword>
<feature type="compositionally biased region" description="Polar residues" evidence="10">
    <location>
        <begin position="1547"/>
        <end position="1556"/>
    </location>
</feature>